<dbReference type="PATRIC" id="fig|301375.6.peg.779"/>
<reference evidence="3" key="1">
    <citation type="journal article" date="2015" name="MBio">
        <title>Genome-Resolved Metagenomic Analysis Reveals Roles for Candidate Phyla and Other Microbial Community Members in Biogeochemical Transformations in Oil Reservoirs.</title>
        <authorList>
            <person name="Hu P."/>
            <person name="Tom L."/>
            <person name="Singh A."/>
            <person name="Thomas B.C."/>
            <person name="Baker B.J."/>
            <person name="Piceno Y.M."/>
            <person name="Andersen G.L."/>
            <person name="Banfield J.F."/>
        </authorList>
    </citation>
    <scope>NUCLEOTIDE SEQUENCE [LARGE SCALE GENOMIC DNA]</scope>
</reference>
<dbReference type="Proteomes" id="UP000053961">
    <property type="component" value="Unassembled WGS sequence"/>
</dbReference>
<keyword evidence="1" id="KW-0472">Membrane</keyword>
<keyword evidence="1" id="KW-0812">Transmembrane</keyword>
<gene>
    <name evidence="2" type="ORF">XE07_2241</name>
</gene>
<name>A0A124G2L5_9EURY</name>
<sequence length="153" mass="15940">MNNDKVVSSTTKNQAGCTPGCGSGCNCGASGIGKKGKIIICLVVAIAAAIVLVNGVMQKAEAQSDLGQSALKTATETNQTDSSLWGDPIESLADLSQEASQKDAIFLYLPIKDQGLDENNIEKEIQSAADKAESKGTMIAFFALDDSSEEHAQ</sequence>
<accession>A0A124G2L5</accession>
<evidence type="ECO:0000256" key="1">
    <source>
        <dbReference type="SAM" id="Phobius"/>
    </source>
</evidence>
<feature type="transmembrane region" description="Helical" evidence="1">
    <location>
        <begin position="38"/>
        <end position="57"/>
    </location>
</feature>
<keyword evidence="1" id="KW-1133">Transmembrane helix</keyword>
<comment type="caution">
    <text evidence="2">The sequence shown here is derived from an EMBL/GenBank/DDBJ whole genome shotgun (WGS) entry which is preliminary data.</text>
</comment>
<evidence type="ECO:0000313" key="2">
    <source>
        <dbReference type="EMBL" id="KUK94117.1"/>
    </source>
</evidence>
<evidence type="ECO:0000313" key="3">
    <source>
        <dbReference type="Proteomes" id="UP000053961"/>
    </source>
</evidence>
<protein>
    <submittedName>
        <fullName evidence="2">Uncharacterized protein</fullName>
    </submittedName>
</protein>
<proteinExistence type="predicted"/>
<organism evidence="2 3">
    <name type="scientific">Methanothrix harundinacea</name>
    <dbReference type="NCBI Taxonomy" id="301375"/>
    <lineage>
        <taxon>Archaea</taxon>
        <taxon>Methanobacteriati</taxon>
        <taxon>Methanobacteriota</taxon>
        <taxon>Stenosarchaea group</taxon>
        <taxon>Methanomicrobia</taxon>
        <taxon>Methanotrichales</taxon>
        <taxon>Methanotrichaceae</taxon>
        <taxon>Methanothrix</taxon>
    </lineage>
</organism>
<dbReference type="EMBL" id="LGHB01000060">
    <property type="protein sequence ID" value="KUK94117.1"/>
    <property type="molecule type" value="Genomic_DNA"/>
</dbReference>
<dbReference type="AlphaFoldDB" id="A0A124G2L5"/>